<evidence type="ECO:0000256" key="3">
    <source>
        <dbReference type="ARBA" id="ARBA00022989"/>
    </source>
</evidence>
<feature type="transmembrane region" description="Helical" evidence="5">
    <location>
        <begin position="12"/>
        <end position="32"/>
    </location>
</feature>
<comment type="caution">
    <text evidence="6">The sequence shown here is derived from an EMBL/GenBank/DDBJ whole genome shotgun (WGS) entry which is preliminary data.</text>
</comment>
<evidence type="ECO:0000256" key="2">
    <source>
        <dbReference type="ARBA" id="ARBA00022692"/>
    </source>
</evidence>
<gene>
    <name evidence="6" type="ORF">PXEA_LOCUS145</name>
</gene>
<name>A0A448WA75_9PLAT</name>
<evidence type="ECO:0000313" key="6">
    <source>
        <dbReference type="EMBL" id="VEL06705.1"/>
    </source>
</evidence>
<dbReference type="AlphaFoldDB" id="A0A448WA75"/>
<keyword evidence="7" id="KW-1185">Reference proteome</keyword>
<dbReference type="Gene3D" id="1.10.1450.10">
    <property type="entry name" value="Tetraspanin"/>
    <property type="match status" value="1"/>
</dbReference>
<organism evidence="6 7">
    <name type="scientific">Protopolystoma xenopodis</name>
    <dbReference type="NCBI Taxonomy" id="117903"/>
    <lineage>
        <taxon>Eukaryota</taxon>
        <taxon>Metazoa</taxon>
        <taxon>Spiralia</taxon>
        <taxon>Lophotrochozoa</taxon>
        <taxon>Platyhelminthes</taxon>
        <taxon>Monogenea</taxon>
        <taxon>Polyopisthocotylea</taxon>
        <taxon>Polystomatidea</taxon>
        <taxon>Polystomatidae</taxon>
        <taxon>Protopolystoma</taxon>
    </lineage>
</organism>
<protein>
    <recommendedName>
        <fullName evidence="8">Tetraspanin</fullName>
    </recommendedName>
</protein>
<evidence type="ECO:0000313" key="7">
    <source>
        <dbReference type="Proteomes" id="UP000784294"/>
    </source>
</evidence>
<dbReference type="SUPFAM" id="SSF48652">
    <property type="entry name" value="Tetraspanin"/>
    <property type="match status" value="1"/>
</dbReference>
<feature type="transmembrane region" description="Helical" evidence="5">
    <location>
        <begin position="73"/>
        <end position="95"/>
    </location>
</feature>
<evidence type="ECO:0008006" key="8">
    <source>
        <dbReference type="Google" id="ProtNLM"/>
    </source>
</evidence>
<dbReference type="CDD" id="cd03127">
    <property type="entry name" value="tetraspanin_LEL"/>
    <property type="match status" value="1"/>
</dbReference>
<evidence type="ECO:0000256" key="4">
    <source>
        <dbReference type="ARBA" id="ARBA00023136"/>
    </source>
</evidence>
<dbReference type="InterPro" id="IPR018499">
    <property type="entry name" value="Tetraspanin/Peripherin"/>
</dbReference>
<dbReference type="EMBL" id="CAAALY010000268">
    <property type="protein sequence ID" value="VEL06705.1"/>
    <property type="molecule type" value="Genomic_DNA"/>
</dbReference>
<keyword evidence="4 5" id="KW-0472">Membrane</keyword>
<evidence type="ECO:0000256" key="5">
    <source>
        <dbReference type="SAM" id="Phobius"/>
    </source>
</evidence>
<reference evidence="6" key="1">
    <citation type="submission" date="2018-11" db="EMBL/GenBank/DDBJ databases">
        <authorList>
            <consortium name="Pathogen Informatics"/>
        </authorList>
    </citation>
    <scope>NUCLEOTIDE SEQUENCE</scope>
</reference>
<keyword evidence="2 5" id="KW-0812">Transmembrane</keyword>
<feature type="transmembrane region" description="Helical" evidence="5">
    <location>
        <begin position="255"/>
        <end position="278"/>
    </location>
</feature>
<dbReference type="Pfam" id="PF00335">
    <property type="entry name" value="Tetraspanin"/>
    <property type="match status" value="1"/>
</dbReference>
<accession>A0A448WA75</accession>
<feature type="transmembrane region" description="Helical" evidence="5">
    <location>
        <begin position="107"/>
        <end position="126"/>
    </location>
</feature>
<sequence length="294" mass="33378">MHAPVCTDSTLTFWYSLLQGLVGIVLIALACYTKFAQPNYLMPWPPQTWLPEDLFQLSDRLSVETFKPYSDRIITLFFIIGAICLFITFLTILGTGFNSPNLLRLDVLTVHLLAGVLITGAVNLATDKRLIHAHLQTELRHLLADGYSFDWARQAAWNSSHWRTEAEAAVDSFTRLVDAVQWSYGCCGVMNGSDFFGLSGNITLQELGLQPVRAPSSCCRGESITSCRLQHTEWNSNFHTGCYGSRMREVVNKRFEWLILAMVFCTMLTFVMCVNLMYQFCRERENRKAMQTIA</sequence>
<proteinExistence type="predicted"/>
<dbReference type="Proteomes" id="UP000784294">
    <property type="component" value="Unassembled WGS sequence"/>
</dbReference>
<dbReference type="InterPro" id="IPR008952">
    <property type="entry name" value="Tetraspanin_EC2_sf"/>
</dbReference>
<dbReference type="GO" id="GO:0016020">
    <property type="term" value="C:membrane"/>
    <property type="evidence" value="ECO:0007669"/>
    <property type="project" value="UniProtKB-SubCell"/>
</dbReference>
<keyword evidence="3 5" id="KW-1133">Transmembrane helix</keyword>
<comment type="subcellular location">
    <subcellularLocation>
        <location evidence="1">Membrane</location>
        <topology evidence="1">Multi-pass membrane protein</topology>
    </subcellularLocation>
</comment>
<evidence type="ECO:0000256" key="1">
    <source>
        <dbReference type="ARBA" id="ARBA00004141"/>
    </source>
</evidence>